<accession>A0A1Y2SC90</accession>
<dbReference type="EMBL" id="MUBK01000043">
    <property type="protein sequence ID" value="OTA16358.1"/>
    <property type="molecule type" value="Genomic_DNA"/>
</dbReference>
<evidence type="ECO:0000313" key="3">
    <source>
        <dbReference type="Proteomes" id="UP000194204"/>
    </source>
</evidence>
<feature type="compositionally biased region" description="Polar residues" evidence="1">
    <location>
        <begin position="140"/>
        <end position="153"/>
    </location>
</feature>
<evidence type="ECO:0000256" key="1">
    <source>
        <dbReference type="SAM" id="MobiDB-lite"/>
    </source>
</evidence>
<feature type="region of interest" description="Disordered" evidence="1">
    <location>
        <begin position="123"/>
        <end position="163"/>
    </location>
</feature>
<reference evidence="2 3" key="1">
    <citation type="submission" date="2017-01" db="EMBL/GenBank/DDBJ databases">
        <title>Deconstructing symbiosis and pathogenesis requirements using a combined genomic-metabolomic approach.</title>
        <authorList>
            <person name="Tobias N.J."/>
            <person name="Wolff H."/>
            <person name="Djahanschiri B."/>
            <person name="Ebersberger I."/>
            <person name="Bode H.B."/>
        </authorList>
    </citation>
    <scope>NUCLEOTIDE SEQUENCE [LARGE SCALE GENOMIC DNA]</scope>
    <source>
        <strain evidence="2 3">DSM 4764</strain>
    </source>
</reference>
<comment type="caution">
    <text evidence="2">The sequence shown here is derived from an EMBL/GenBank/DDBJ whole genome shotgun (WGS) entry which is preliminary data.</text>
</comment>
<protein>
    <submittedName>
        <fullName evidence="2">Uncharacterized protein</fullName>
    </submittedName>
</protein>
<evidence type="ECO:0000313" key="2">
    <source>
        <dbReference type="EMBL" id="OTA16358.1"/>
    </source>
</evidence>
<gene>
    <name evidence="2" type="ORF">Xbed_03479</name>
</gene>
<sequence length="163" mass="17287">MLLICQLQQLTPDQRALGKVEGRFGLKFSQPGNPAGVQGGIELTQVTAGQGKTGVSGIDVLAGLAFDLHKTGTQTLMAGHQTIQCNRQSMMIERTGQAQCCGNMVGETGGRVELGQKPQALLGKGQRQGLSAVGRRNGNLGESGNFSQRLSQQHQHRPGKQLL</sequence>
<organism evidence="2 3">
    <name type="scientific">Xenorhabdus beddingii</name>
    <dbReference type="NCBI Taxonomy" id="40578"/>
    <lineage>
        <taxon>Bacteria</taxon>
        <taxon>Pseudomonadati</taxon>
        <taxon>Pseudomonadota</taxon>
        <taxon>Gammaproteobacteria</taxon>
        <taxon>Enterobacterales</taxon>
        <taxon>Morganellaceae</taxon>
        <taxon>Xenorhabdus</taxon>
    </lineage>
</organism>
<proteinExistence type="predicted"/>
<dbReference type="Proteomes" id="UP000194204">
    <property type="component" value="Unassembled WGS sequence"/>
</dbReference>
<feature type="compositionally biased region" description="Basic residues" evidence="1">
    <location>
        <begin position="154"/>
        <end position="163"/>
    </location>
</feature>
<name>A0A1Y2SC90_9GAMM</name>
<dbReference type="AlphaFoldDB" id="A0A1Y2SC90"/>
<keyword evidence="3" id="KW-1185">Reference proteome</keyword>